<dbReference type="AlphaFoldDB" id="A0A975YE64"/>
<keyword evidence="1" id="KW-0812">Transmembrane</keyword>
<reference evidence="2 3" key="1">
    <citation type="submission" date="2021-07" db="EMBL/GenBank/DDBJ databases">
        <title>Karlodiniumbacter phycospheric gen. nov., sp. nov., a phycosphere bacterium isolated from karlodinium veneficum.</title>
        <authorList>
            <person name="Peng Y."/>
            <person name="Jiang L."/>
            <person name="Lee J."/>
        </authorList>
    </citation>
    <scope>NUCLEOTIDE SEQUENCE</scope>
    <source>
        <strain evidence="2 3">N5</strain>
    </source>
</reference>
<evidence type="ECO:0000313" key="3">
    <source>
        <dbReference type="Proteomes" id="UP000693972"/>
    </source>
</evidence>
<sequence length="123" mass="13565">MDHVQYQALTEELRSLMAERLSVRGRTFPRAVRRAGRLLPAPARTAAQELIALETRLSHPKLAARTDPAQATRAAETVRYALMRHRPGARAGQKRSLLAAEIGFRALVVIGAGLAFMQWQGPV</sequence>
<feature type="transmembrane region" description="Helical" evidence="1">
    <location>
        <begin position="96"/>
        <end position="119"/>
    </location>
</feature>
<organism evidence="2">
    <name type="scientific">Gymnodinialimonas phycosphaerae</name>
    <dbReference type="NCBI Taxonomy" id="2841589"/>
    <lineage>
        <taxon>Bacteria</taxon>
        <taxon>Pseudomonadati</taxon>
        <taxon>Pseudomonadota</taxon>
        <taxon>Alphaproteobacteria</taxon>
        <taxon>Rhodobacterales</taxon>
        <taxon>Paracoccaceae</taxon>
        <taxon>Gymnodinialimonas</taxon>
    </lineage>
</organism>
<evidence type="ECO:0000313" key="2">
    <source>
        <dbReference type="EMBL" id="QXL85971.1"/>
    </source>
</evidence>
<name>A0A975YE64_9RHOB</name>
<dbReference type="EMBL" id="JAIMBW010000001">
    <property type="protein sequence ID" value="MBY4893237.1"/>
    <property type="molecule type" value="Genomic_DNA"/>
</dbReference>
<dbReference type="EMBL" id="CP078073">
    <property type="protein sequence ID" value="QXL85971.1"/>
    <property type="molecule type" value="Genomic_DNA"/>
</dbReference>
<keyword evidence="1" id="KW-0472">Membrane</keyword>
<protein>
    <submittedName>
        <fullName evidence="2">Uncharacterized protein</fullName>
    </submittedName>
</protein>
<keyword evidence="3" id="KW-1185">Reference proteome</keyword>
<accession>A0A975YE64</accession>
<evidence type="ECO:0000256" key="1">
    <source>
        <dbReference type="SAM" id="Phobius"/>
    </source>
</evidence>
<keyword evidence="1" id="KW-1133">Transmembrane helix</keyword>
<gene>
    <name evidence="2" type="ORF">KUL25_10720</name>
</gene>
<proteinExistence type="predicted"/>
<dbReference type="Proteomes" id="UP000693972">
    <property type="component" value="Unassembled WGS sequence"/>
</dbReference>
<dbReference type="RefSeq" id="WP_257892937.1">
    <property type="nucleotide sequence ID" value="NZ_JAIMBW010000001.1"/>
</dbReference>